<dbReference type="EMBL" id="JAUDFV010000057">
    <property type="protein sequence ID" value="KAL2735734.1"/>
    <property type="molecule type" value="Genomic_DNA"/>
</dbReference>
<dbReference type="Proteomes" id="UP001607302">
    <property type="component" value="Unassembled WGS sequence"/>
</dbReference>
<dbReference type="AlphaFoldDB" id="A0ABD2BT04"/>
<organism evidence="1 2">
    <name type="scientific">Vespula squamosa</name>
    <name type="common">Southern yellow jacket</name>
    <name type="synonym">Wasp</name>
    <dbReference type="NCBI Taxonomy" id="30214"/>
    <lineage>
        <taxon>Eukaryota</taxon>
        <taxon>Metazoa</taxon>
        <taxon>Ecdysozoa</taxon>
        <taxon>Arthropoda</taxon>
        <taxon>Hexapoda</taxon>
        <taxon>Insecta</taxon>
        <taxon>Pterygota</taxon>
        <taxon>Neoptera</taxon>
        <taxon>Endopterygota</taxon>
        <taxon>Hymenoptera</taxon>
        <taxon>Apocrita</taxon>
        <taxon>Aculeata</taxon>
        <taxon>Vespoidea</taxon>
        <taxon>Vespidae</taxon>
        <taxon>Vespinae</taxon>
        <taxon>Vespula</taxon>
    </lineage>
</organism>
<comment type="caution">
    <text evidence="1">The sequence shown here is derived from an EMBL/GenBank/DDBJ whole genome shotgun (WGS) entry which is preliminary data.</text>
</comment>
<protein>
    <submittedName>
        <fullName evidence="1">Uncharacterized protein</fullName>
    </submittedName>
</protein>
<evidence type="ECO:0000313" key="2">
    <source>
        <dbReference type="Proteomes" id="UP001607302"/>
    </source>
</evidence>
<name>A0ABD2BT04_VESSQ</name>
<sequence>MNSGRNENSVNSIRNSVVGLNYPVKSDNYNKTEHLREFLAHFEIKDAIRDAIWKKFQRTNGNFMGFSNRRQRTGEDLAMLTKCTAVILSTIASTQFINTIRNPLLLRTLQLEEVKSLKKTATRAIEIEEKLRKNVLYFFQDQVVPSRNEQVGQFSKIGDLHRERMKQRNIAINFSRNHQEQNINDKKKQPRNVGEC</sequence>
<gene>
    <name evidence="1" type="ORF">V1478_002748</name>
</gene>
<reference evidence="1 2" key="1">
    <citation type="journal article" date="2024" name="Ann. Entomol. Soc. Am.">
        <title>Genomic analyses of the southern and eastern yellowjacket wasps (Hymenoptera: Vespidae) reveal evolutionary signatures of social life.</title>
        <authorList>
            <person name="Catto M.A."/>
            <person name="Caine P.B."/>
            <person name="Orr S.E."/>
            <person name="Hunt B.G."/>
            <person name="Goodisman M.A.D."/>
        </authorList>
    </citation>
    <scope>NUCLEOTIDE SEQUENCE [LARGE SCALE GENOMIC DNA]</scope>
    <source>
        <strain evidence="1">233</strain>
        <tissue evidence="1">Head and thorax</tissue>
    </source>
</reference>
<evidence type="ECO:0000313" key="1">
    <source>
        <dbReference type="EMBL" id="KAL2735734.1"/>
    </source>
</evidence>
<keyword evidence="2" id="KW-1185">Reference proteome</keyword>
<accession>A0ABD2BT04</accession>
<proteinExistence type="predicted"/>